<evidence type="ECO:0000313" key="1">
    <source>
        <dbReference type="EMBL" id="KAF3332170.1"/>
    </source>
</evidence>
<name>A0A833QT72_9POAL</name>
<dbReference type="AlphaFoldDB" id="A0A833QT72"/>
<dbReference type="Proteomes" id="UP000623129">
    <property type="component" value="Unassembled WGS sequence"/>
</dbReference>
<protein>
    <submittedName>
        <fullName evidence="1">Uncharacterized protein</fullName>
    </submittedName>
</protein>
<proteinExistence type="predicted"/>
<keyword evidence="2" id="KW-1185">Reference proteome</keyword>
<reference evidence="1" key="1">
    <citation type="submission" date="2020-01" db="EMBL/GenBank/DDBJ databases">
        <title>Genome sequence of Kobresia littledalei, the first chromosome-level genome in the family Cyperaceae.</title>
        <authorList>
            <person name="Qu G."/>
        </authorList>
    </citation>
    <scope>NUCLEOTIDE SEQUENCE</scope>
    <source>
        <strain evidence="1">C.B.Clarke</strain>
        <tissue evidence="1">Leaf</tissue>
    </source>
</reference>
<gene>
    <name evidence="1" type="ORF">FCM35_KLT03576</name>
</gene>
<accession>A0A833QT72</accession>
<dbReference type="OrthoDB" id="654716at2759"/>
<sequence length="71" mass="8322">MGGGQSCFSCKEQSYRDDEHYELPRYTSSRVRPSDEDRGLYVGDPDVDYKATELIKCYRKRFMDLETQTVV</sequence>
<comment type="caution">
    <text evidence="1">The sequence shown here is derived from an EMBL/GenBank/DDBJ whole genome shotgun (WGS) entry which is preliminary data.</text>
</comment>
<dbReference type="EMBL" id="SWLB01000012">
    <property type="protein sequence ID" value="KAF3332170.1"/>
    <property type="molecule type" value="Genomic_DNA"/>
</dbReference>
<evidence type="ECO:0000313" key="2">
    <source>
        <dbReference type="Proteomes" id="UP000623129"/>
    </source>
</evidence>
<dbReference type="PANTHER" id="PTHR33511">
    <property type="entry name" value="OS06G0632400 PROTEIN"/>
    <property type="match status" value="1"/>
</dbReference>
<organism evidence="1 2">
    <name type="scientific">Carex littledalei</name>
    <dbReference type="NCBI Taxonomy" id="544730"/>
    <lineage>
        <taxon>Eukaryota</taxon>
        <taxon>Viridiplantae</taxon>
        <taxon>Streptophyta</taxon>
        <taxon>Embryophyta</taxon>
        <taxon>Tracheophyta</taxon>
        <taxon>Spermatophyta</taxon>
        <taxon>Magnoliopsida</taxon>
        <taxon>Liliopsida</taxon>
        <taxon>Poales</taxon>
        <taxon>Cyperaceae</taxon>
        <taxon>Cyperoideae</taxon>
        <taxon>Cariceae</taxon>
        <taxon>Carex</taxon>
        <taxon>Carex subgen. Euthyceras</taxon>
    </lineage>
</organism>